<dbReference type="Pfam" id="PF07690">
    <property type="entry name" value="MFS_1"/>
    <property type="match status" value="1"/>
</dbReference>
<dbReference type="VEuPathDB" id="FungiDB:PV10_07177"/>
<dbReference type="GO" id="GO:0022857">
    <property type="term" value="F:transmembrane transporter activity"/>
    <property type="evidence" value="ECO:0007669"/>
    <property type="project" value="InterPro"/>
</dbReference>
<evidence type="ECO:0000256" key="5">
    <source>
        <dbReference type="SAM" id="MobiDB-lite"/>
    </source>
</evidence>
<dbReference type="InterPro" id="IPR001932">
    <property type="entry name" value="PPM-type_phosphatase-like_dom"/>
</dbReference>
<dbReference type="Gene3D" id="3.60.40.10">
    <property type="entry name" value="PPM-type phosphatase domain"/>
    <property type="match status" value="1"/>
</dbReference>
<dbReference type="InterPro" id="IPR036457">
    <property type="entry name" value="PPM-type-like_dom_sf"/>
</dbReference>
<feature type="compositionally biased region" description="Polar residues" evidence="5">
    <location>
        <begin position="257"/>
        <end position="267"/>
    </location>
</feature>
<feature type="transmembrane region" description="Helical" evidence="6">
    <location>
        <begin position="88"/>
        <end position="110"/>
    </location>
</feature>
<dbReference type="Proteomes" id="UP000288859">
    <property type="component" value="Unassembled WGS sequence"/>
</dbReference>
<dbReference type="PANTHER" id="PTHR23502">
    <property type="entry name" value="MAJOR FACILITATOR SUPERFAMILY"/>
    <property type="match status" value="1"/>
</dbReference>
<dbReference type="PROSITE" id="PS50850">
    <property type="entry name" value="MFS"/>
    <property type="match status" value="1"/>
</dbReference>
<feature type="domain" description="Major facilitator superfamily (MFS) profile" evidence="7">
    <location>
        <begin position="54"/>
        <end position="540"/>
    </location>
</feature>
<keyword evidence="3 6" id="KW-1133">Transmembrane helix</keyword>
<keyword evidence="2 6" id="KW-0812">Transmembrane</keyword>
<comment type="subcellular location">
    <subcellularLocation>
        <location evidence="1">Membrane</location>
        <topology evidence="1">Multi-pass membrane protein</topology>
    </subcellularLocation>
</comment>
<protein>
    <recommendedName>
        <fullName evidence="11">PPM-type phosphatase domain-containing protein</fullName>
    </recommendedName>
</protein>
<keyword evidence="4 6" id="KW-0472">Membrane</keyword>
<organism evidence="9 10">
    <name type="scientific">Exophiala mesophila</name>
    <name type="common">Black yeast-like fungus</name>
    <dbReference type="NCBI Taxonomy" id="212818"/>
    <lineage>
        <taxon>Eukaryota</taxon>
        <taxon>Fungi</taxon>
        <taxon>Dikarya</taxon>
        <taxon>Ascomycota</taxon>
        <taxon>Pezizomycotina</taxon>
        <taxon>Eurotiomycetes</taxon>
        <taxon>Chaetothyriomycetidae</taxon>
        <taxon>Chaetothyriales</taxon>
        <taxon>Herpotrichiellaceae</taxon>
        <taxon>Exophiala</taxon>
    </lineage>
</organism>
<gene>
    <name evidence="9" type="ORF">B0A52_01742</name>
</gene>
<sequence length="968" mass="106162">MEFNQVLPGTRRIYDANGSPLDPEAGLKRSGEIVLVPQPTESPNDPLHWSLPRKIWHSSLVCFVTALTAATSNDAGSAQYNENLELGISYASFNTGAGILFIGIGYWCLLSSPAVYLYGRRILYLVGMMFGLIGGIWFARGQTTSDALWNQLFVGASESVAEATVQLSLMDLWFQHQRGSVLGVYILATSVGTFLGPLIASYIADSAIGWRWIGWFGAIFSGCTFVLLFFGLEETTFRRDRYLTNDGETYLVDGVVEQSQDTSQNSPSPSPDASGKEKDDENSVERGPSPNPSPWILARDEKAKTYWQRIAIITPAENLRGTGFKQYYQRLFHTLRVFTFPAVIYSGIQWGAQDAFLTFYLTVEEDTWYGPPWNYTDAAVGNMSIPSLIGAVIGCFYGGWFSDKFVLWMAKRNGGVTEAEHRLWIMFLANALFPTGMFLFGIGSNNGWAWPAPYVGLGFIGFGWGCAGDLSMTYLVDSYPDMVLEGMVGVATINNTIGCIFSFVASKWLDASGIKNTFIALGVLAFCAMLLTLPMILFGKKARLWTRTRYQRFLEIRDGFEFSRSNPTLAYRVLTDFRPTLRTSLDPSKTHSRPFHPSSQRASTASSAMSAIPHISLHISASSSGKGRKYRPEASTFDYHPTQTDGLGLQRGSTQEEKRAKRPDSGQDSYFVARVGKDSKTTAFAIADGVGGWAEHGIDPADFSHGLCSHMAEISLSWPAGEKLSPKQLLKEGYERTLQDPHIRAGGTTACVGITEPDGQMRIANLGDSGFLLLRLGTVHTYSTPQTHAFNTPYQLSITPREILEQAIIFGGVPLNDSPDRADLSDQVLRHGDVLVLATDGVWDNLSPNDVLSVVSANMRQAGAWLRSPDQGLSISPVLPELVDKSLGPQKHKLPGTLQSCIAAAITGEAKTASLSAKRDGPFAKEMQRYYPYDPWHGGKVDDISVLVIIPVDESKVAASKAKLKAKL</sequence>
<dbReference type="GO" id="GO:0005886">
    <property type="term" value="C:plasma membrane"/>
    <property type="evidence" value="ECO:0007669"/>
    <property type="project" value="TreeGrafter"/>
</dbReference>
<feature type="transmembrane region" description="Helical" evidence="6">
    <location>
        <begin position="181"/>
        <end position="204"/>
    </location>
</feature>
<feature type="region of interest" description="Disordered" evidence="5">
    <location>
        <begin position="256"/>
        <end position="295"/>
    </location>
</feature>
<dbReference type="GO" id="GO:0000324">
    <property type="term" value="C:fungal-type vacuole"/>
    <property type="evidence" value="ECO:0007669"/>
    <property type="project" value="TreeGrafter"/>
</dbReference>
<evidence type="ECO:0000256" key="1">
    <source>
        <dbReference type="ARBA" id="ARBA00004141"/>
    </source>
</evidence>
<dbReference type="PROSITE" id="PS51746">
    <property type="entry name" value="PPM_2"/>
    <property type="match status" value="1"/>
</dbReference>
<evidence type="ECO:0000256" key="2">
    <source>
        <dbReference type="ARBA" id="ARBA00022692"/>
    </source>
</evidence>
<dbReference type="SUPFAM" id="SSF81606">
    <property type="entry name" value="PP2C-like"/>
    <property type="match status" value="1"/>
</dbReference>
<feature type="transmembrane region" description="Helical" evidence="6">
    <location>
        <begin position="337"/>
        <end position="363"/>
    </location>
</feature>
<evidence type="ECO:0000313" key="10">
    <source>
        <dbReference type="Proteomes" id="UP000288859"/>
    </source>
</evidence>
<evidence type="ECO:0000256" key="6">
    <source>
        <dbReference type="SAM" id="Phobius"/>
    </source>
</evidence>
<feature type="transmembrane region" description="Helical" evidence="6">
    <location>
        <begin position="423"/>
        <end position="442"/>
    </location>
</feature>
<dbReference type="OrthoDB" id="5215911at2759"/>
<feature type="compositionally biased region" description="Basic and acidic residues" evidence="5">
    <location>
        <begin position="274"/>
        <end position="284"/>
    </location>
</feature>
<evidence type="ECO:0000259" key="8">
    <source>
        <dbReference type="PROSITE" id="PS51746"/>
    </source>
</evidence>
<dbReference type="SMART" id="SM00332">
    <property type="entry name" value="PP2Cc"/>
    <property type="match status" value="1"/>
</dbReference>
<name>A0A438NFX3_EXOME</name>
<evidence type="ECO:0000313" key="9">
    <source>
        <dbReference type="EMBL" id="RVX74616.1"/>
    </source>
</evidence>
<feature type="transmembrane region" description="Helical" evidence="6">
    <location>
        <begin position="122"/>
        <end position="140"/>
    </location>
</feature>
<evidence type="ECO:0000259" key="7">
    <source>
        <dbReference type="PROSITE" id="PS50850"/>
    </source>
</evidence>
<comment type="caution">
    <text evidence="9">The sequence shown here is derived from an EMBL/GenBank/DDBJ whole genome shotgun (WGS) entry which is preliminary data.</text>
</comment>
<dbReference type="AlphaFoldDB" id="A0A438NFX3"/>
<feature type="domain" description="PPM-type phosphatase" evidence="8">
    <location>
        <begin position="652"/>
        <end position="951"/>
    </location>
</feature>
<dbReference type="SMART" id="SM00331">
    <property type="entry name" value="PP2C_SIG"/>
    <property type="match status" value="1"/>
</dbReference>
<evidence type="ECO:0008006" key="11">
    <source>
        <dbReference type="Google" id="ProtNLM"/>
    </source>
</evidence>
<dbReference type="SUPFAM" id="SSF103473">
    <property type="entry name" value="MFS general substrate transporter"/>
    <property type="match status" value="1"/>
</dbReference>
<feature type="transmembrane region" description="Helical" evidence="6">
    <location>
        <begin position="152"/>
        <end position="174"/>
    </location>
</feature>
<dbReference type="InterPro" id="IPR036259">
    <property type="entry name" value="MFS_trans_sf"/>
</dbReference>
<feature type="transmembrane region" description="Helical" evidence="6">
    <location>
        <begin position="210"/>
        <end position="232"/>
    </location>
</feature>
<evidence type="ECO:0000256" key="3">
    <source>
        <dbReference type="ARBA" id="ARBA00022989"/>
    </source>
</evidence>
<feature type="transmembrane region" description="Helical" evidence="6">
    <location>
        <begin position="517"/>
        <end position="539"/>
    </location>
</feature>
<feature type="region of interest" description="Disordered" evidence="5">
    <location>
        <begin position="622"/>
        <end position="669"/>
    </location>
</feature>
<dbReference type="Gene3D" id="1.20.1250.20">
    <property type="entry name" value="MFS general substrate transporter like domains"/>
    <property type="match status" value="1"/>
</dbReference>
<feature type="transmembrane region" description="Helical" evidence="6">
    <location>
        <begin position="483"/>
        <end position="505"/>
    </location>
</feature>
<dbReference type="FunFam" id="1.20.1250.20:FF:000224">
    <property type="entry name" value="MFS transporter, putative"/>
    <property type="match status" value="1"/>
</dbReference>
<dbReference type="PANTHER" id="PTHR23502:SF34">
    <property type="entry name" value="PROTEIN HOL1"/>
    <property type="match status" value="1"/>
</dbReference>
<dbReference type="EMBL" id="NAJM01000004">
    <property type="protein sequence ID" value="RVX74616.1"/>
    <property type="molecule type" value="Genomic_DNA"/>
</dbReference>
<dbReference type="InterPro" id="IPR011701">
    <property type="entry name" value="MFS"/>
</dbReference>
<feature type="transmembrane region" description="Helical" evidence="6">
    <location>
        <begin position="383"/>
        <end position="402"/>
    </location>
</feature>
<reference evidence="9 10" key="1">
    <citation type="submission" date="2017-03" db="EMBL/GenBank/DDBJ databases">
        <title>Genomes of endolithic fungi from Antarctica.</title>
        <authorList>
            <person name="Coleine C."/>
            <person name="Masonjones S."/>
            <person name="Stajich J.E."/>
        </authorList>
    </citation>
    <scope>NUCLEOTIDE SEQUENCE [LARGE SCALE GENOMIC DNA]</scope>
    <source>
        <strain evidence="9 10">CCFEE 6314</strain>
    </source>
</reference>
<feature type="region of interest" description="Disordered" evidence="5">
    <location>
        <begin position="584"/>
        <end position="603"/>
    </location>
</feature>
<dbReference type="CDD" id="cd00143">
    <property type="entry name" value="PP2Cc"/>
    <property type="match status" value="1"/>
</dbReference>
<proteinExistence type="predicted"/>
<accession>A0A438NFX3</accession>
<dbReference type="VEuPathDB" id="FungiDB:PV10_07178"/>
<evidence type="ECO:0000256" key="4">
    <source>
        <dbReference type="ARBA" id="ARBA00023136"/>
    </source>
</evidence>
<dbReference type="CDD" id="cd17323">
    <property type="entry name" value="MFS_Tpo1_MDR_like"/>
    <property type="match status" value="1"/>
</dbReference>
<dbReference type="InterPro" id="IPR020846">
    <property type="entry name" value="MFS_dom"/>
</dbReference>
<feature type="compositionally biased region" description="Basic and acidic residues" evidence="5">
    <location>
        <begin position="654"/>
        <end position="665"/>
    </location>
</feature>